<sequence>MFNLKSLGFCACLLMPFSSVIACDDSLLGPVPATAEAIAAVKQVMQSHKGELDNSMNDEEMLDKGGQLTRTIFCEAGYSLKATWAAWAQDQWSEQPAYDGPNGKALRNMMSISAYLIETNPQQALALGLIDEATLVELKALSE</sequence>
<keyword evidence="1" id="KW-0732">Signal</keyword>
<gene>
    <name evidence="2" type="ORF">NCTC10738_01785</name>
</gene>
<dbReference type="Proteomes" id="UP000254069">
    <property type="component" value="Unassembled WGS sequence"/>
</dbReference>
<evidence type="ECO:0000313" key="2">
    <source>
        <dbReference type="EMBL" id="SUI65874.1"/>
    </source>
</evidence>
<reference evidence="2 3" key="1">
    <citation type="submission" date="2018-06" db="EMBL/GenBank/DDBJ databases">
        <authorList>
            <consortium name="Pathogen Informatics"/>
            <person name="Doyle S."/>
        </authorList>
    </citation>
    <scope>NUCLEOTIDE SEQUENCE [LARGE SCALE GENOMIC DNA]</scope>
    <source>
        <strain evidence="2 3">NCTC10738</strain>
    </source>
</reference>
<name>A0A379ZQS4_9GAMM</name>
<keyword evidence="3" id="KW-1185">Reference proteome</keyword>
<evidence type="ECO:0000313" key="3">
    <source>
        <dbReference type="Proteomes" id="UP000254069"/>
    </source>
</evidence>
<proteinExistence type="predicted"/>
<organism evidence="2 3">
    <name type="scientific">Shewanella algae</name>
    <dbReference type="NCBI Taxonomy" id="38313"/>
    <lineage>
        <taxon>Bacteria</taxon>
        <taxon>Pseudomonadati</taxon>
        <taxon>Pseudomonadota</taxon>
        <taxon>Gammaproteobacteria</taxon>
        <taxon>Alteromonadales</taxon>
        <taxon>Shewanellaceae</taxon>
        <taxon>Shewanella</taxon>
    </lineage>
</organism>
<accession>A0A379ZQS4</accession>
<dbReference type="KEGG" id="salg:BS332_06705"/>
<dbReference type="RefSeq" id="WP_115389570.1">
    <property type="nucleotide sequence ID" value="NZ_AP024609.1"/>
</dbReference>
<feature type="chain" id="PRO_5016987152" evidence="1">
    <location>
        <begin position="23"/>
        <end position="143"/>
    </location>
</feature>
<dbReference type="AlphaFoldDB" id="A0A379ZQS4"/>
<feature type="signal peptide" evidence="1">
    <location>
        <begin position="1"/>
        <end position="22"/>
    </location>
</feature>
<dbReference type="EMBL" id="UGYO01000001">
    <property type="protein sequence ID" value="SUI65874.1"/>
    <property type="molecule type" value="Genomic_DNA"/>
</dbReference>
<protein>
    <submittedName>
        <fullName evidence="2">Uncharacterized protein</fullName>
    </submittedName>
</protein>
<evidence type="ECO:0000256" key="1">
    <source>
        <dbReference type="SAM" id="SignalP"/>
    </source>
</evidence>
<dbReference type="PROSITE" id="PS51257">
    <property type="entry name" value="PROKAR_LIPOPROTEIN"/>
    <property type="match status" value="1"/>
</dbReference>